<keyword evidence="10 15" id="KW-0560">Oxidoreductase</keyword>
<evidence type="ECO:0000256" key="6">
    <source>
        <dbReference type="ARBA" id="ARBA00022617"/>
    </source>
</evidence>
<dbReference type="EMBL" id="JAPWTK010000791">
    <property type="protein sequence ID" value="KAJ8936058.1"/>
    <property type="molecule type" value="Genomic_DNA"/>
</dbReference>
<evidence type="ECO:0000256" key="8">
    <source>
        <dbReference type="ARBA" id="ARBA00022824"/>
    </source>
</evidence>
<dbReference type="InterPro" id="IPR002403">
    <property type="entry name" value="Cyt_P450_E_grp-IV"/>
</dbReference>
<evidence type="ECO:0000256" key="2">
    <source>
        <dbReference type="ARBA" id="ARBA00003690"/>
    </source>
</evidence>
<evidence type="ECO:0000256" key="10">
    <source>
        <dbReference type="ARBA" id="ARBA00023002"/>
    </source>
</evidence>
<comment type="similarity">
    <text evidence="5 15">Belongs to the cytochrome P450 family.</text>
</comment>
<dbReference type="InterPro" id="IPR017972">
    <property type="entry name" value="Cyt_P450_CS"/>
</dbReference>
<comment type="caution">
    <text evidence="16">The sequence shown here is derived from an EMBL/GenBank/DDBJ whole genome shotgun (WGS) entry which is preliminary data.</text>
</comment>
<dbReference type="Proteomes" id="UP001162162">
    <property type="component" value="Unassembled WGS sequence"/>
</dbReference>
<dbReference type="InterPro" id="IPR036396">
    <property type="entry name" value="Cyt_P450_sf"/>
</dbReference>
<dbReference type="GO" id="GO:0005789">
    <property type="term" value="C:endoplasmic reticulum membrane"/>
    <property type="evidence" value="ECO:0007669"/>
    <property type="project" value="UniProtKB-SubCell"/>
</dbReference>
<proteinExistence type="inferred from homology"/>
<dbReference type="Pfam" id="PF00067">
    <property type="entry name" value="p450"/>
    <property type="match status" value="1"/>
</dbReference>
<comment type="subcellular location">
    <subcellularLocation>
        <location evidence="4">Endoplasmic reticulum membrane</location>
        <topology evidence="4">Peripheral membrane protein</topology>
    </subcellularLocation>
    <subcellularLocation>
        <location evidence="3">Microsome membrane</location>
        <topology evidence="3">Peripheral membrane protein</topology>
    </subcellularLocation>
</comment>
<evidence type="ECO:0000313" key="17">
    <source>
        <dbReference type="Proteomes" id="UP001162162"/>
    </source>
</evidence>
<dbReference type="GO" id="GO:0004497">
    <property type="term" value="F:monooxygenase activity"/>
    <property type="evidence" value="ECO:0007669"/>
    <property type="project" value="UniProtKB-KW"/>
</dbReference>
<sequence>MKYLKQVIDETLRKYPPLPFITRECVKEYKVPDDNLTIEKGVICTIPIRGIHYDEKYFENPNEFNPDRFSEDNKKTRHPYSHLPFGEGPRVCIGERFGIMQTKIGLASILKKFQD</sequence>
<dbReference type="PANTHER" id="PTHR24292">
    <property type="entry name" value="CYTOCHROME P450"/>
    <property type="match status" value="1"/>
</dbReference>
<dbReference type="Gene3D" id="1.10.630.10">
    <property type="entry name" value="Cytochrome P450"/>
    <property type="match status" value="1"/>
</dbReference>
<keyword evidence="17" id="KW-1185">Reference proteome</keyword>
<reference evidence="16" key="1">
    <citation type="journal article" date="2023" name="Insect Mol. Biol.">
        <title>Genome sequencing provides insights into the evolution of gene families encoding plant cell wall-degrading enzymes in longhorned beetles.</title>
        <authorList>
            <person name="Shin N.R."/>
            <person name="Okamura Y."/>
            <person name="Kirsch R."/>
            <person name="Pauchet Y."/>
        </authorList>
    </citation>
    <scope>NUCLEOTIDE SEQUENCE</scope>
    <source>
        <strain evidence="16">AMC_N1</strain>
    </source>
</reference>
<dbReference type="GO" id="GO:0020037">
    <property type="term" value="F:heme binding"/>
    <property type="evidence" value="ECO:0007669"/>
    <property type="project" value="InterPro"/>
</dbReference>
<keyword evidence="9" id="KW-0492">Microsome</keyword>
<evidence type="ECO:0000256" key="9">
    <source>
        <dbReference type="ARBA" id="ARBA00022848"/>
    </source>
</evidence>
<dbReference type="GO" id="GO:0005506">
    <property type="term" value="F:iron ion binding"/>
    <property type="evidence" value="ECO:0007669"/>
    <property type="project" value="InterPro"/>
</dbReference>
<accession>A0AAV8XAW8</accession>
<keyword evidence="13" id="KW-0472">Membrane</keyword>
<evidence type="ECO:0000256" key="1">
    <source>
        <dbReference type="ARBA" id="ARBA00001971"/>
    </source>
</evidence>
<dbReference type="PRINTS" id="PR00385">
    <property type="entry name" value="P450"/>
</dbReference>
<evidence type="ECO:0000256" key="15">
    <source>
        <dbReference type="RuleBase" id="RU000461"/>
    </source>
</evidence>
<evidence type="ECO:0000256" key="4">
    <source>
        <dbReference type="ARBA" id="ARBA00004406"/>
    </source>
</evidence>
<gene>
    <name evidence="16" type="ORF">NQ318_004959</name>
</gene>
<dbReference type="PANTHER" id="PTHR24292:SF100">
    <property type="entry name" value="CYTOCHROME P450 6A16, ISOFORM B-RELATED"/>
    <property type="match status" value="1"/>
</dbReference>
<protein>
    <recommendedName>
        <fullName evidence="18">Cytochrome P450</fullName>
    </recommendedName>
</protein>
<feature type="binding site" description="axial binding residue" evidence="14">
    <location>
        <position position="92"/>
    </location>
    <ligand>
        <name>heme</name>
        <dbReference type="ChEBI" id="CHEBI:30413"/>
    </ligand>
    <ligandPart>
        <name>Fe</name>
        <dbReference type="ChEBI" id="CHEBI:18248"/>
    </ligandPart>
</feature>
<dbReference type="GO" id="GO:0016705">
    <property type="term" value="F:oxidoreductase activity, acting on paired donors, with incorporation or reduction of molecular oxygen"/>
    <property type="evidence" value="ECO:0007669"/>
    <property type="project" value="InterPro"/>
</dbReference>
<dbReference type="PRINTS" id="PR00465">
    <property type="entry name" value="EP450IV"/>
</dbReference>
<keyword evidence="8" id="KW-0256">Endoplasmic reticulum</keyword>
<evidence type="ECO:0000256" key="5">
    <source>
        <dbReference type="ARBA" id="ARBA00010617"/>
    </source>
</evidence>
<evidence type="ECO:0000256" key="13">
    <source>
        <dbReference type="ARBA" id="ARBA00023136"/>
    </source>
</evidence>
<evidence type="ECO:0000256" key="7">
    <source>
        <dbReference type="ARBA" id="ARBA00022723"/>
    </source>
</evidence>
<evidence type="ECO:0000256" key="11">
    <source>
        <dbReference type="ARBA" id="ARBA00023004"/>
    </source>
</evidence>
<organism evidence="16 17">
    <name type="scientific">Aromia moschata</name>
    <dbReference type="NCBI Taxonomy" id="1265417"/>
    <lineage>
        <taxon>Eukaryota</taxon>
        <taxon>Metazoa</taxon>
        <taxon>Ecdysozoa</taxon>
        <taxon>Arthropoda</taxon>
        <taxon>Hexapoda</taxon>
        <taxon>Insecta</taxon>
        <taxon>Pterygota</taxon>
        <taxon>Neoptera</taxon>
        <taxon>Endopterygota</taxon>
        <taxon>Coleoptera</taxon>
        <taxon>Polyphaga</taxon>
        <taxon>Cucujiformia</taxon>
        <taxon>Chrysomeloidea</taxon>
        <taxon>Cerambycidae</taxon>
        <taxon>Cerambycinae</taxon>
        <taxon>Callichromatini</taxon>
        <taxon>Aromia</taxon>
    </lineage>
</organism>
<evidence type="ECO:0008006" key="18">
    <source>
        <dbReference type="Google" id="ProtNLM"/>
    </source>
</evidence>
<evidence type="ECO:0000256" key="12">
    <source>
        <dbReference type="ARBA" id="ARBA00023033"/>
    </source>
</evidence>
<name>A0AAV8XAW8_9CUCU</name>
<evidence type="ECO:0000256" key="14">
    <source>
        <dbReference type="PIRSR" id="PIRSR602403-1"/>
    </source>
</evidence>
<evidence type="ECO:0000256" key="3">
    <source>
        <dbReference type="ARBA" id="ARBA00004174"/>
    </source>
</evidence>
<dbReference type="SUPFAM" id="SSF48264">
    <property type="entry name" value="Cytochrome P450"/>
    <property type="match status" value="1"/>
</dbReference>
<keyword evidence="11 14" id="KW-0408">Iron</keyword>
<keyword evidence="7 14" id="KW-0479">Metal-binding</keyword>
<dbReference type="PROSITE" id="PS00086">
    <property type="entry name" value="CYTOCHROME_P450"/>
    <property type="match status" value="1"/>
</dbReference>
<evidence type="ECO:0000313" key="16">
    <source>
        <dbReference type="EMBL" id="KAJ8936058.1"/>
    </source>
</evidence>
<comment type="cofactor">
    <cofactor evidence="1 14">
        <name>heme</name>
        <dbReference type="ChEBI" id="CHEBI:30413"/>
    </cofactor>
</comment>
<dbReference type="AlphaFoldDB" id="A0AAV8XAW8"/>
<keyword evidence="12 15" id="KW-0503">Monooxygenase</keyword>
<keyword evidence="6 14" id="KW-0349">Heme</keyword>
<dbReference type="InterPro" id="IPR050476">
    <property type="entry name" value="Insect_CytP450_Detox"/>
</dbReference>
<dbReference type="InterPro" id="IPR001128">
    <property type="entry name" value="Cyt_P450"/>
</dbReference>
<comment type="function">
    <text evidence="2">May be involved in the metabolism of insect hormones and in the breakdown of synthetic insecticides.</text>
</comment>